<accession>A0ACB7YVA7</accession>
<evidence type="ECO:0000313" key="2">
    <source>
        <dbReference type="Proteomes" id="UP000828048"/>
    </source>
</evidence>
<proteinExistence type="predicted"/>
<reference evidence="1 2" key="1">
    <citation type="journal article" date="2021" name="Hortic Res">
        <title>High-quality reference genome and annotation aids understanding of berry development for evergreen blueberry (Vaccinium darrowii).</title>
        <authorList>
            <person name="Yu J."/>
            <person name="Hulse-Kemp A.M."/>
            <person name="Babiker E."/>
            <person name="Staton M."/>
        </authorList>
    </citation>
    <scope>NUCLEOTIDE SEQUENCE [LARGE SCALE GENOMIC DNA]</scope>
    <source>
        <strain evidence="2">cv. NJ 8807/NJ 8810</strain>
        <tissue evidence="1">Young leaf</tissue>
    </source>
</reference>
<protein>
    <submittedName>
        <fullName evidence="1">Uncharacterized protein</fullName>
    </submittedName>
</protein>
<organism evidence="1 2">
    <name type="scientific">Vaccinium darrowii</name>
    <dbReference type="NCBI Taxonomy" id="229202"/>
    <lineage>
        <taxon>Eukaryota</taxon>
        <taxon>Viridiplantae</taxon>
        <taxon>Streptophyta</taxon>
        <taxon>Embryophyta</taxon>
        <taxon>Tracheophyta</taxon>
        <taxon>Spermatophyta</taxon>
        <taxon>Magnoliopsida</taxon>
        <taxon>eudicotyledons</taxon>
        <taxon>Gunneridae</taxon>
        <taxon>Pentapetalae</taxon>
        <taxon>asterids</taxon>
        <taxon>Ericales</taxon>
        <taxon>Ericaceae</taxon>
        <taxon>Vaccinioideae</taxon>
        <taxon>Vaccinieae</taxon>
        <taxon>Vaccinium</taxon>
    </lineage>
</organism>
<dbReference type="EMBL" id="CM037153">
    <property type="protein sequence ID" value="KAH7857540.1"/>
    <property type="molecule type" value="Genomic_DNA"/>
</dbReference>
<keyword evidence="2" id="KW-1185">Reference proteome</keyword>
<dbReference type="Proteomes" id="UP000828048">
    <property type="component" value="Chromosome 3"/>
</dbReference>
<evidence type="ECO:0000313" key="1">
    <source>
        <dbReference type="EMBL" id="KAH7857540.1"/>
    </source>
</evidence>
<sequence length="126" mass="14043">MLETEPALKNSDLQEDVSDASNSVDCLPKTSQSDFEERDWTIVHRHVPDTVPSVLQSWPHQGNSFSNLKSQKSPSRGRNQIGRAASDTMVGAEPESSTSVLSLQDRKRELEKHVAKKVVELLLFSL</sequence>
<gene>
    <name evidence="1" type="ORF">Vadar_013808</name>
</gene>
<comment type="caution">
    <text evidence="1">The sequence shown here is derived from an EMBL/GenBank/DDBJ whole genome shotgun (WGS) entry which is preliminary data.</text>
</comment>
<name>A0ACB7YVA7_9ERIC</name>